<keyword evidence="3" id="KW-0732">Signal</keyword>
<dbReference type="OrthoDB" id="1741961at2"/>
<proteinExistence type="predicted"/>
<feature type="signal peptide" evidence="3">
    <location>
        <begin position="1"/>
        <end position="25"/>
    </location>
</feature>
<evidence type="ECO:0000256" key="3">
    <source>
        <dbReference type="SAM" id="SignalP"/>
    </source>
</evidence>
<evidence type="ECO:0000313" key="4">
    <source>
        <dbReference type="EMBL" id="BBH53041.1"/>
    </source>
</evidence>
<evidence type="ECO:0000313" key="5">
    <source>
        <dbReference type="Proteomes" id="UP000291236"/>
    </source>
</evidence>
<dbReference type="EMBL" id="AP019368">
    <property type="protein sequence ID" value="BBH53041.1"/>
    <property type="molecule type" value="Genomic_DNA"/>
</dbReference>
<organism evidence="4 5">
    <name type="scientific">Fluviispira sanaruensis</name>
    <dbReference type="NCBI Taxonomy" id="2493639"/>
    <lineage>
        <taxon>Bacteria</taxon>
        <taxon>Pseudomonadati</taxon>
        <taxon>Bdellovibrionota</taxon>
        <taxon>Oligoflexia</taxon>
        <taxon>Silvanigrellales</taxon>
        <taxon>Silvanigrellaceae</taxon>
        <taxon>Fluviispira</taxon>
    </lineage>
</organism>
<evidence type="ECO:0000256" key="1">
    <source>
        <dbReference type="ARBA" id="ARBA00022614"/>
    </source>
</evidence>
<dbReference type="RefSeq" id="WP_130608112.1">
    <property type="nucleotide sequence ID" value="NZ_AP019368.1"/>
</dbReference>
<dbReference type="PANTHER" id="PTHR45712">
    <property type="entry name" value="AGAP008170-PA"/>
    <property type="match status" value="1"/>
</dbReference>
<evidence type="ECO:0000256" key="2">
    <source>
        <dbReference type="ARBA" id="ARBA00022737"/>
    </source>
</evidence>
<keyword evidence="1" id="KW-0433">Leucine-rich repeat</keyword>
<dbReference type="PROSITE" id="PS51450">
    <property type="entry name" value="LRR"/>
    <property type="match status" value="5"/>
</dbReference>
<dbReference type="SUPFAM" id="SSF52058">
    <property type="entry name" value="L domain-like"/>
    <property type="match status" value="1"/>
</dbReference>
<dbReference type="Proteomes" id="UP000291236">
    <property type="component" value="Chromosome"/>
</dbReference>
<dbReference type="Gene3D" id="3.80.10.10">
    <property type="entry name" value="Ribonuclease Inhibitor"/>
    <property type="match status" value="1"/>
</dbReference>
<gene>
    <name evidence="4" type="ORF">JCM31447_14840</name>
</gene>
<dbReference type="InterPro" id="IPR001611">
    <property type="entry name" value="Leu-rich_rpt"/>
</dbReference>
<dbReference type="InterPro" id="IPR032675">
    <property type="entry name" value="LRR_dom_sf"/>
</dbReference>
<protein>
    <submittedName>
        <fullName evidence="4">Uncharacterized protein</fullName>
    </submittedName>
</protein>
<feature type="chain" id="PRO_5020542647" evidence="3">
    <location>
        <begin position="26"/>
        <end position="396"/>
    </location>
</feature>
<dbReference type="SMART" id="SM00369">
    <property type="entry name" value="LRR_TYP"/>
    <property type="match status" value="7"/>
</dbReference>
<sequence length="396" mass="45260">MKNIIPVGILCFAAFISLNGLTSNADEYNSHSVILGDYESIVYLIENSDNSLQFKVARNINGDPSDGGITGDSDQLQTFSIPIKYNFFDDNIIYNIKIIPESGQSEVCNKIEIIPSKNKIDFKPFDIALTSATNCKFILNDYNNIYISSFNILINYTLKSWLNVSNNNTQAHRTALFIASELGSKNVSEFRALNLAEKNIDDISPITGFYNLKIINLSENNIKKIPLGIFDNFKNLNWLWLHFNKIKKLPLGIFDQLNNLDFLTLNDNKIKKLPHGLFQKLENLELLELSNNQLKKFPSDIMSLKKLISFGISSNKIRKIPKNVFVDMSRLTYIALDNNRLKSLPKNIFNDLYSLKILDISNNKIMNLHNETLFNIISKEDYNIKNNPFVTYLTDD</sequence>
<dbReference type="Pfam" id="PF13855">
    <property type="entry name" value="LRR_8"/>
    <property type="match status" value="2"/>
</dbReference>
<dbReference type="PANTHER" id="PTHR45712:SF22">
    <property type="entry name" value="INSULIN-LIKE GROWTH FACTOR-BINDING PROTEIN COMPLEX ACID LABILE SUBUNIT"/>
    <property type="match status" value="1"/>
</dbReference>
<dbReference type="InterPro" id="IPR003591">
    <property type="entry name" value="Leu-rich_rpt_typical-subtyp"/>
</dbReference>
<dbReference type="Pfam" id="PF00560">
    <property type="entry name" value="LRR_1"/>
    <property type="match status" value="1"/>
</dbReference>
<keyword evidence="2" id="KW-0677">Repeat</keyword>
<reference evidence="4 5" key="1">
    <citation type="submission" date="2018-12" db="EMBL/GenBank/DDBJ databases">
        <title>Rubrispira sanarue gen. nov., sp., nov., a member of the order Silvanigrellales, isolated from a brackish lake in Hamamatsu Japan.</title>
        <authorList>
            <person name="Maejima Y."/>
            <person name="Iino T."/>
            <person name="Muraguchi Y."/>
            <person name="Fukuda K."/>
            <person name="Nojiri H."/>
            <person name="Ohkuma M."/>
            <person name="Moriuchi R."/>
            <person name="Dohra H."/>
            <person name="Kimbara K."/>
            <person name="Shintani M."/>
        </authorList>
    </citation>
    <scope>NUCLEOTIDE SEQUENCE [LARGE SCALE GENOMIC DNA]</scope>
    <source>
        <strain evidence="4 5">RF1110005</strain>
    </source>
</reference>
<dbReference type="InterPro" id="IPR050333">
    <property type="entry name" value="SLRP"/>
</dbReference>
<dbReference type="AlphaFoldDB" id="A0A4P2VJX3"/>
<accession>A0A4P2VJX3</accession>
<keyword evidence="5" id="KW-1185">Reference proteome</keyword>
<dbReference type="KEGG" id="sbf:JCM31447_14840"/>
<name>A0A4P2VJX3_FLUSA</name>